<accession>A0A8H7TEL5</accession>
<sequence>MITGFIKKLKVVCSVPRAKILFDIAVREANTQIPVEPNESQSRIAGRNAKTLELLTMTLHVEQLDMCAQFASHNAKNYANYPGMAVSAARFAKDCEEDCLKLKIAWAKEFNGDWFKECLGRSYVDEHGNRGEGEPPRK</sequence>
<comment type="caution">
    <text evidence="1">The sequence shown here is derived from an EMBL/GenBank/DDBJ whole genome shotgun (WGS) entry which is preliminary data.</text>
</comment>
<proteinExistence type="predicted"/>
<dbReference type="EMBL" id="JAFJYH010000147">
    <property type="protein sequence ID" value="KAG4417710.1"/>
    <property type="molecule type" value="Genomic_DNA"/>
</dbReference>
<name>A0A8H7TEL5_9HELO</name>
<organism evidence="1 2">
    <name type="scientific">Cadophora malorum</name>
    <dbReference type="NCBI Taxonomy" id="108018"/>
    <lineage>
        <taxon>Eukaryota</taxon>
        <taxon>Fungi</taxon>
        <taxon>Dikarya</taxon>
        <taxon>Ascomycota</taxon>
        <taxon>Pezizomycotina</taxon>
        <taxon>Leotiomycetes</taxon>
        <taxon>Helotiales</taxon>
        <taxon>Ploettnerulaceae</taxon>
        <taxon>Cadophora</taxon>
    </lineage>
</organism>
<evidence type="ECO:0000313" key="1">
    <source>
        <dbReference type="EMBL" id="KAG4417710.1"/>
    </source>
</evidence>
<dbReference type="AlphaFoldDB" id="A0A8H7TEL5"/>
<gene>
    <name evidence="1" type="ORF">IFR04_009149</name>
</gene>
<evidence type="ECO:0000313" key="2">
    <source>
        <dbReference type="Proteomes" id="UP000664132"/>
    </source>
</evidence>
<keyword evidence="2" id="KW-1185">Reference proteome</keyword>
<protein>
    <submittedName>
        <fullName evidence="1">Uncharacterized protein</fullName>
    </submittedName>
</protein>
<reference evidence="1" key="1">
    <citation type="submission" date="2021-02" db="EMBL/GenBank/DDBJ databases">
        <title>Genome sequence Cadophora malorum strain M34.</title>
        <authorList>
            <person name="Stefanovic E."/>
            <person name="Vu D."/>
            <person name="Scully C."/>
            <person name="Dijksterhuis J."/>
            <person name="Roader J."/>
            <person name="Houbraken J."/>
        </authorList>
    </citation>
    <scope>NUCLEOTIDE SEQUENCE</scope>
    <source>
        <strain evidence="1">M34</strain>
    </source>
</reference>
<dbReference type="Proteomes" id="UP000664132">
    <property type="component" value="Unassembled WGS sequence"/>
</dbReference>